<reference evidence="1 2" key="1">
    <citation type="journal article" date="2023" name="Plants (Basel)">
        <title>Bridging the Gap: Combining Genomics and Transcriptomics Approaches to Understand Stylosanthes scabra, an Orphan Legume from the Brazilian Caatinga.</title>
        <authorList>
            <person name="Ferreira-Neto J.R.C."/>
            <person name="da Silva M.D."/>
            <person name="Binneck E."/>
            <person name="de Melo N.F."/>
            <person name="da Silva R.H."/>
            <person name="de Melo A.L.T.M."/>
            <person name="Pandolfi V."/>
            <person name="Bustamante F.O."/>
            <person name="Brasileiro-Vidal A.C."/>
            <person name="Benko-Iseppon A.M."/>
        </authorList>
    </citation>
    <scope>NUCLEOTIDE SEQUENCE [LARGE SCALE GENOMIC DNA]</scope>
    <source>
        <tissue evidence="1">Leaves</tissue>
    </source>
</reference>
<sequence length="54" mass="6328">VIPLLKMITSKQSCGLPDEYDGYVTSVMSRMKTFMIHEAESFLKAYEDRINRKR</sequence>
<comment type="caution">
    <text evidence="1">The sequence shown here is derived from an EMBL/GenBank/DDBJ whole genome shotgun (WGS) entry which is preliminary data.</text>
</comment>
<accession>A0ABU6RL67</accession>
<proteinExistence type="predicted"/>
<dbReference type="Proteomes" id="UP001341840">
    <property type="component" value="Unassembled WGS sequence"/>
</dbReference>
<evidence type="ECO:0000313" key="2">
    <source>
        <dbReference type="Proteomes" id="UP001341840"/>
    </source>
</evidence>
<organism evidence="1 2">
    <name type="scientific">Stylosanthes scabra</name>
    <dbReference type="NCBI Taxonomy" id="79078"/>
    <lineage>
        <taxon>Eukaryota</taxon>
        <taxon>Viridiplantae</taxon>
        <taxon>Streptophyta</taxon>
        <taxon>Embryophyta</taxon>
        <taxon>Tracheophyta</taxon>
        <taxon>Spermatophyta</taxon>
        <taxon>Magnoliopsida</taxon>
        <taxon>eudicotyledons</taxon>
        <taxon>Gunneridae</taxon>
        <taxon>Pentapetalae</taxon>
        <taxon>rosids</taxon>
        <taxon>fabids</taxon>
        <taxon>Fabales</taxon>
        <taxon>Fabaceae</taxon>
        <taxon>Papilionoideae</taxon>
        <taxon>50 kb inversion clade</taxon>
        <taxon>dalbergioids sensu lato</taxon>
        <taxon>Dalbergieae</taxon>
        <taxon>Pterocarpus clade</taxon>
        <taxon>Stylosanthes</taxon>
    </lineage>
</organism>
<name>A0ABU6RL67_9FABA</name>
<protein>
    <submittedName>
        <fullName evidence="1">Uncharacterized protein</fullName>
    </submittedName>
</protein>
<gene>
    <name evidence="1" type="ORF">PIB30_059620</name>
</gene>
<keyword evidence="2" id="KW-1185">Reference proteome</keyword>
<evidence type="ECO:0000313" key="1">
    <source>
        <dbReference type="EMBL" id="MED6124518.1"/>
    </source>
</evidence>
<dbReference type="EMBL" id="JASCZI010030723">
    <property type="protein sequence ID" value="MED6124518.1"/>
    <property type="molecule type" value="Genomic_DNA"/>
</dbReference>
<feature type="non-terminal residue" evidence="1">
    <location>
        <position position="1"/>
    </location>
</feature>